<dbReference type="RefSeq" id="WP_160128202.1">
    <property type="nucleotide sequence ID" value="NZ_CP019288.1"/>
</dbReference>
<dbReference type="GO" id="GO:0010134">
    <property type="term" value="P:sulfate assimilation via adenylyl sulfate reduction"/>
    <property type="evidence" value="ECO:0007669"/>
    <property type="project" value="TreeGrafter"/>
</dbReference>
<dbReference type="GO" id="GO:0019379">
    <property type="term" value="P:sulfate assimilation, phosphoadenylyl sulfate reduction by phosphoadenylyl-sulfate reductase (thioredoxin)"/>
    <property type="evidence" value="ECO:0007669"/>
    <property type="project" value="TreeGrafter"/>
</dbReference>
<reference evidence="9 10" key="1">
    <citation type="journal article" date="2013" name="Int. J. Syst. Evol. Microbiol.">
        <title>Kordia antarctica sp. nov., isolated from Antarctic seawater.</title>
        <authorList>
            <person name="Baek K."/>
            <person name="Choi A."/>
            <person name="Kang I."/>
            <person name="Lee K."/>
            <person name="Cho J.C."/>
        </authorList>
    </citation>
    <scope>NUCLEOTIDE SEQUENCE [LARGE SCALE GENOMIC DNA]</scope>
    <source>
        <strain evidence="9 10">IMCC3317</strain>
    </source>
</reference>
<dbReference type="UniPathway" id="UPA00140">
    <property type="reaction ID" value="UER00205"/>
</dbReference>
<dbReference type="CDD" id="cd02027">
    <property type="entry name" value="APSK"/>
    <property type="match status" value="1"/>
</dbReference>
<dbReference type="PANTHER" id="PTHR42700">
    <property type="entry name" value="SULFATE ADENYLYLTRANSFERASE"/>
    <property type="match status" value="1"/>
</dbReference>
<dbReference type="GO" id="GO:0004781">
    <property type="term" value="F:sulfate adenylyltransferase (ATP) activity"/>
    <property type="evidence" value="ECO:0007669"/>
    <property type="project" value="TreeGrafter"/>
</dbReference>
<dbReference type="GO" id="GO:0005737">
    <property type="term" value="C:cytoplasm"/>
    <property type="evidence" value="ECO:0007669"/>
    <property type="project" value="TreeGrafter"/>
</dbReference>
<dbReference type="Proteomes" id="UP000464657">
    <property type="component" value="Chromosome"/>
</dbReference>
<feature type="domain" description="APS kinase" evidence="8">
    <location>
        <begin position="24"/>
        <end position="173"/>
    </location>
</feature>
<comment type="pathway">
    <text evidence="6 7">Sulfur metabolism; hydrogen sulfide biosynthesis; sulfite from sulfate: step 2/3.</text>
</comment>
<dbReference type="SUPFAM" id="SSF52540">
    <property type="entry name" value="P-loop containing nucleoside triphosphate hydrolases"/>
    <property type="match status" value="1"/>
</dbReference>
<dbReference type="GO" id="GO:0004020">
    <property type="term" value="F:adenylylsulfate kinase activity"/>
    <property type="evidence" value="ECO:0007669"/>
    <property type="project" value="UniProtKB-UniRule"/>
</dbReference>
<gene>
    <name evidence="6 9" type="primary">cysC</name>
    <name evidence="9" type="ORF">IMCC3317_08070</name>
</gene>
<feature type="binding site" evidence="6">
    <location>
        <begin position="31"/>
        <end position="38"/>
    </location>
    <ligand>
        <name>ATP</name>
        <dbReference type="ChEBI" id="CHEBI:30616"/>
    </ligand>
</feature>
<dbReference type="PANTHER" id="PTHR42700:SF1">
    <property type="entry name" value="SULFATE ADENYLYLTRANSFERASE"/>
    <property type="match status" value="1"/>
</dbReference>
<dbReference type="GO" id="GO:0005524">
    <property type="term" value="F:ATP binding"/>
    <property type="evidence" value="ECO:0007669"/>
    <property type="project" value="UniProtKB-UniRule"/>
</dbReference>
<comment type="function">
    <text evidence="6 7">Catalyzes the synthesis of activated sulfate.</text>
</comment>
<dbReference type="Gene3D" id="3.40.50.300">
    <property type="entry name" value="P-loop containing nucleotide triphosphate hydrolases"/>
    <property type="match status" value="1"/>
</dbReference>
<dbReference type="KEGG" id="kan:IMCC3317_08070"/>
<keyword evidence="6" id="KW-0597">Phosphoprotein</keyword>
<comment type="similarity">
    <text evidence="6 7">Belongs to the APS kinase family.</text>
</comment>
<sequence length="200" mass="22708">MNNLTPFSFGVKKAERNELNGHASFAIWFTGLSGSGKSTLSNALERSLFDKGMRTYLLDGDNIRAGINKDLKFTANDREENLRRIAEITKLFVDSGTIVLSAFITPYKKSRSLIKKIVTPQNYIEVYVSTSLEECERRDCKGLYKKARKGEIKNFTGISDPYEAPENPDIIIDTEKETIEESIKRILNFVQNKLEAKINE</sequence>
<dbReference type="InterPro" id="IPR027417">
    <property type="entry name" value="P-loop_NTPase"/>
</dbReference>
<evidence type="ECO:0000256" key="4">
    <source>
        <dbReference type="ARBA" id="ARBA00022741"/>
    </source>
</evidence>
<dbReference type="EMBL" id="CP019288">
    <property type="protein sequence ID" value="QHI35461.1"/>
    <property type="molecule type" value="Genomic_DNA"/>
</dbReference>
<dbReference type="OrthoDB" id="9804504at2"/>
<dbReference type="InterPro" id="IPR059117">
    <property type="entry name" value="APS_kinase_dom"/>
</dbReference>
<dbReference type="InterPro" id="IPR002891">
    <property type="entry name" value="APS"/>
</dbReference>
<evidence type="ECO:0000256" key="6">
    <source>
        <dbReference type="HAMAP-Rule" id="MF_00065"/>
    </source>
</evidence>
<comment type="caution">
    <text evidence="6">Lacks conserved residue(s) required for the propagation of feature annotation.</text>
</comment>
<evidence type="ECO:0000256" key="2">
    <source>
        <dbReference type="ARBA" id="ARBA00012121"/>
    </source>
</evidence>
<proteinExistence type="inferred from homology"/>
<organism evidence="9 10">
    <name type="scientific">Kordia antarctica</name>
    <dbReference type="NCBI Taxonomy" id="1218801"/>
    <lineage>
        <taxon>Bacteria</taxon>
        <taxon>Pseudomonadati</taxon>
        <taxon>Bacteroidota</taxon>
        <taxon>Flavobacteriia</taxon>
        <taxon>Flavobacteriales</taxon>
        <taxon>Flavobacteriaceae</taxon>
        <taxon>Kordia</taxon>
    </lineage>
</organism>
<keyword evidence="5 6" id="KW-0067">ATP-binding</keyword>
<evidence type="ECO:0000259" key="8">
    <source>
        <dbReference type="Pfam" id="PF01583"/>
    </source>
</evidence>
<comment type="catalytic activity">
    <reaction evidence="1 6 7">
        <text>adenosine 5'-phosphosulfate + ATP = 3'-phosphoadenylyl sulfate + ADP + H(+)</text>
        <dbReference type="Rhea" id="RHEA:24152"/>
        <dbReference type="ChEBI" id="CHEBI:15378"/>
        <dbReference type="ChEBI" id="CHEBI:30616"/>
        <dbReference type="ChEBI" id="CHEBI:58243"/>
        <dbReference type="ChEBI" id="CHEBI:58339"/>
        <dbReference type="ChEBI" id="CHEBI:456216"/>
        <dbReference type="EC" id="2.7.1.25"/>
    </reaction>
</comment>
<dbReference type="NCBIfam" id="TIGR00455">
    <property type="entry name" value="apsK"/>
    <property type="match status" value="1"/>
</dbReference>
<keyword evidence="10" id="KW-1185">Reference proteome</keyword>
<protein>
    <recommendedName>
        <fullName evidence="2 6">Adenylyl-sulfate kinase</fullName>
        <ecNumber evidence="2 6">2.7.1.25</ecNumber>
    </recommendedName>
    <alternativeName>
        <fullName evidence="6">APS kinase</fullName>
    </alternativeName>
    <alternativeName>
        <fullName evidence="6">ATP adenosine-5'-phosphosulfate 3'-phosphotransferase</fullName>
    </alternativeName>
    <alternativeName>
        <fullName evidence="6">Adenosine-5'-phosphosulfate kinase</fullName>
    </alternativeName>
</protein>
<accession>A0A7L4ZGB5</accession>
<evidence type="ECO:0000313" key="10">
    <source>
        <dbReference type="Proteomes" id="UP000464657"/>
    </source>
</evidence>
<dbReference type="GO" id="GO:0070814">
    <property type="term" value="P:hydrogen sulfide biosynthetic process"/>
    <property type="evidence" value="ECO:0007669"/>
    <property type="project" value="UniProtKB-UniRule"/>
</dbReference>
<dbReference type="HAMAP" id="MF_00065">
    <property type="entry name" value="Adenylyl_sulf_kinase"/>
    <property type="match status" value="1"/>
</dbReference>
<evidence type="ECO:0000313" key="9">
    <source>
        <dbReference type="EMBL" id="QHI35461.1"/>
    </source>
</evidence>
<keyword evidence="6 7" id="KW-0418">Kinase</keyword>
<dbReference type="NCBIfam" id="NF003013">
    <property type="entry name" value="PRK03846.1"/>
    <property type="match status" value="1"/>
</dbReference>
<evidence type="ECO:0000256" key="1">
    <source>
        <dbReference type="ARBA" id="ARBA00001823"/>
    </source>
</evidence>
<evidence type="ECO:0000256" key="3">
    <source>
        <dbReference type="ARBA" id="ARBA00022679"/>
    </source>
</evidence>
<dbReference type="EC" id="2.7.1.25" evidence="2 6"/>
<dbReference type="InterPro" id="IPR050512">
    <property type="entry name" value="Sulf_AdTrans/APS_kinase"/>
</dbReference>
<keyword evidence="3 6" id="KW-0808">Transferase</keyword>
<dbReference type="Pfam" id="PF01583">
    <property type="entry name" value="APS_kinase"/>
    <property type="match status" value="1"/>
</dbReference>
<keyword evidence="4 6" id="KW-0547">Nucleotide-binding</keyword>
<evidence type="ECO:0000256" key="7">
    <source>
        <dbReference type="RuleBase" id="RU004347"/>
    </source>
</evidence>
<dbReference type="AlphaFoldDB" id="A0A7L4ZGB5"/>
<name>A0A7L4ZGB5_9FLAO</name>
<evidence type="ECO:0000256" key="5">
    <source>
        <dbReference type="ARBA" id="ARBA00022840"/>
    </source>
</evidence>